<evidence type="ECO:0000256" key="1">
    <source>
        <dbReference type="SAM" id="MobiDB-lite"/>
    </source>
</evidence>
<dbReference type="GO" id="GO:0000462">
    <property type="term" value="P:maturation of SSU-rRNA from tricistronic rRNA transcript (SSU-rRNA, 5.8S rRNA, LSU-rRNA)"/>
    <property type="evidence" value="ECO:0007669"/>
    <property type="project" value="TreeGrafter"/>
</dbReference>
<dbReference type="GO" id="GO:0032040">
    <property type="term" value="C:small-subunit processome"/>
    <property type="evidence" value="ECO:0007669"/>
    <property type="project" value="TreeGrafter"/>
</dbReference>
<dbReference type="InterPro" id="IPR010678">
    <property type="entry name" value="UTP25"/>
</dbReference>
<dbReference type="InterPro" id="IPR053940">
    <property type="entry name" value="UTP25_NTPase-like"/>
</dbReference>
<dbReference type="Pfam" id="PF22916">
    <property type="entry name" value="UTP25_NTPase-like"/>
    <property type="match status" value="1"/>
</dbReference>
<proteinExistence type="predicted"/>
<protein>
    <submittedName>
        <fullName evidence="3">Adenylate cyclase</fullName>
    </submittedName>
</protein>
<evidence type="ECO:0000313" key="3">
    <source>
        <dbReference type="WBParaSite" id="ECPE_0001538201-mRNA-1"/>
    </source>
</evidence>
<dbReference type="PANTHER" id="PTHR12933:SF0">
    <property type="entry name" value="U3 SMALL NUCLEOLAR RNA-ASSOCIATED PROTEIN 25 HOMOLOG"/>
    <property type="match status" value="1"/>
</dbReference>
<dbReference type="WBParaSite" id="ECPE_0001538201-mRNA-1">
    <property type="protein sequence ID" value="ECPE_0001538201-mRNA-1"/>
    <property type="gene ID" value="ECPE_0001538201"/>
</dbReference>
<dbReference type="GO" id="GO:0034511">
    <property type="term" value="F:U3 snoRNA binding"/>
    <property type="evidence" value="ECO:0007669"/>
    <property type="project" value="InterPro"/>
</dbReference>
<dbReference type="GO" id="GO:0019843">
    <property type="term" value="F:rRNA binding"/>
    <property type="evidence" value="ECO:0007669"/>
    <property type="project" value="TreeGrafter"/>
</dbReference>
<feature type="domain" description="UTP25 NTP hydrolase-like" evidence="2">
    <location>
        <begin position="6"/>
        <end position="87"/>
    </location>
</feature>
<reference evidence="3" key="1">
    <citation type="submission" date="2016-06" db="UniProtKB">
        <authorList>
            <consortium name="WormBaseParasite"/>
        </authorList>
    </citation>
    <scope>IDENTIFICATION</scope>
</reference>
<evidence type="ECO:0000259" key="2">
    <source>
        <dbReference type="Pfam" id="PF22916"/>
    </source>
</evidence>
<accession>A0A183B807</accession>
<organism evidence="3">
    <name type="scientific">Echinostoma caproni</name>
    <dbReference type="NCBI Taxonomy" id="27848"/>
    <lineage>
        <taxon>Eukaryota</taxon>
        <taxon>Metazoa</taxon>
        <taxon>Spiralia</taxon>
        <taxon>Lophotrochozoa</taxon>
        <taxon>Platyhelminthes</taxon>
        <taxon>Trematoda</taxon>
        <taxon>Digenea</taxon>
        <taxon>Plagiorchiida</taxon>
        <taxon>Echinostomata</taxon>
        <taxon>Echinostomatoidea</taxon>
        <taxon>Echinostomatidae</taxon>
        <taxon>Echinostoma</taxon>
    </lineage>
</organism>
<dbReference type="AlphaFoldDB" id="A0A183B807"/>
<name>A0A183B807_9TREM</name>
<dbReference type="PANTHER" id="PTHR12933">
    <property type="entry name" value="ORF PROTEIN-RELATED"/>
    <property type="match status" value="1"/>
</dbReference>
<sequence>LQYITASTELLVVDQAEMLLMQNWANVQQIIGMLNQRPTKAAFSSAARIRLAYLAGYGKLYRQTLIFSAVAAPQIMLLAGECENFQGFNYIPPLPCYPGLYPTYLPDHVRIPGLKPVQTQTVNGAPLHPAKKARVVPSNDQSAPGLPDVKLTLIPFAVFGQTDSGPQNPVNSNSDSDDEDVNDEMTITTKINTHSNSNQLVVSAGPLPEKSLIALSDRAIPLARLNAFKQRVLPRLRRGLDPRVLIYVPDFYDLEELRLLLRAESLDFCCIHE</sequence>
<feature type="region of interest" description="Disordered" evidence="1">
    <location>
        <begin position="160"/>
        <end position="181"/>
    </location>
</feature>